<feature type="region of interest" description="Disordered" evidence="1">
    <location>
        <begin position="1"/>
        <end position="20"/>
    </location>
</feature>
<dbReference type="Proteomes" id="UP000716291">
    <property type="component" value="Unassembled WGS sequence"/>
</dbReference>
<sequence length="123" mass="13418">MLARWALPKPARSTVSRTSSTCAEALKLWLPAVPAQGAHRAPARATPIPPRCRWPCPSRHRSARTGAGSAPRAGRHPPAREDRRTPKDGRSHRPAPVPPTARRARAAMAWTRQGLHRWTAAPG</sequence>
<comment type="caution">
    <text evidence="2">The sequence shown here is derived from an EMBL/GenBank/DDBJ whole genome shotgun (WGS) entry which is preliminary data.</text>
</comment>
<reference evidence="2" key="1">
    <citation type="journal article" date="2020" name="Microb. Genom.">
        <title>Genetic diversity of clinical and environmental Mucorales isolates obtained from an investigation of mucormycosis cases among solid organ transplant recipients.</title>
        <authorList>
            <person name="Nguyen M.H."/>
            <person name="Kaul D."/>
            <person name="Muto C."/>
            <person name="Cheng S.J."/>
            <person name="Richter R.A."/>
            <person name="Bruno V.M."/>
            <person name="Liu G."/>
            <person name="Beyhan S."/>
            <person name="Sundermann A.J."/>
            <person name="Mounaud S."/>
            <person name="Pasculle A.W."/>
            <person name="Nierman W.C."/>
            <person name="Driscoll E."/>
            <person name="Cumbie R."/>
            <person name="Clancy C.J."/>
            <person name="Dupont C.L."/>
        </authorList>
    </citation>
    <scope>NUCLEOTIDE SEQUENCE</scope>
    <source>
        <strain evidence="2">GL11</strain>
    </source>
</reference>
<protein>
    <submittedName>
        <fullName evidence="2">Uncharacterized protein</fullName>
    </submittedName>
</protein>
<dbReference type="EMBL" id="JAANQT010009357">
    <property type="protein sequence ID" value="KAG1277509.1"/>
    <property type="molecule type" value="Genomic_DNA"/>
</dbReference>
<gene>
    <name evidence="2" type="ORF">G6F64_014722</name>
</gene>
<accession>A0A9P6WSW5</accession>
<feature type="compositionally biased region" description="Basic and acidic residues" evidence="1">
    <location>
        <begin position="78"/>
        <end position="91"/>
    </location>
</feature>
<keyword evidence="3" id="KW-1185">Reference proteome</keyword>
<evidence type="ECO:0000313" key="2">
    <source>
        <dbReference type="EMBL" id="KAG1277509.1"/>
    </source>
</evidence>
<proteinExistence type="predicted"/>
<feature type="region of interest" description="Disordered" evidence="1">
    <location>
        <begin position="32"/>
        <end position="123"/>
    </location>
</feature>
<dbReference type="AlphaFoldDB" id="A0A9P6WSW5"/>
<evidence type="ECO:0000256" key="1">
    <source>
        <dbReference type="SAM" id="MobiDB-lite"/>
    </source>
</evidence>
<evidence type="ECO:0000313" key="3">
    <source>
        <dbReference type="Proteomes" id="UP000716291"/>
    </source>
</evidence>
<organism evidence="2 3">
    <name type="scientific">Rhizopus oryzae</name>
    <name type="common">Mucormycosis agent</name>
    <name type="synonym">Rhizopus arrhizus var. delemar</name>
    <dbReference type="NCBI Taxonomy" id="64495"/>
    <lineage>
        <taxon>Eukaryota</taxon>
        <taxon>Fungi</taxon>
        <taxon>Fungi incertae sedis</taxon>
        <taxon>Mucoromycota</taxon>
        <taxon>Mucoromycotina</taxon>
        <taxon>Mucoromycetes</taxon>
        <taxon>Mucorales</taxon>
        <taxon>Mucorineae</taxon>
        <taxon>Rhizopodaceae</taxon>
        <taxon>Rhizopus</taxon>
    </lineage>
</organism>
<name>A0A9P6WSW5_RHIOR</name>